<comment type="caution">
    <text evidence="3">The sequence shown here is derived from an EMBL/GenBank/DDBJ whole genome shotgun (WGS) entry which is preliminary data.</text>
</comment>
<dbReference type="CDD" id="cd00158">
    <property type="entry name" value="RHOD"/>
    <property type="match status" value="1"/>
</dbReference>
<dbReference type="Gene3D" id="2.60.120.10">
    <property type="entry name" value="Jelly Rolls"/>
    <property type="match status" value="1"/>
</dbReference>
<dbReference type="InterPro" id="IPR018490">
    <property type="entry name" value="cNMP-bd_dom_sf"/>
</dbReference>
<dbReference type="SUPFAM" id="SSF52821">
    <property type="entry name" value="Rhodanese/Cell cycle control phosphatase"/>
    <property type="match status" value="1"/>
</dbReference>
<dbReference type="CDD" id="cd00038">
    <property type="entry name" value="CAP_ED"/>
    <property type="match status" value="1"/>
</dbReference>
<dbReference type="Pfam" id="PF00581">
    <property type="entry name" value="Rhodanese"/>
    <property type="match status" value="1"/>
</dbReference>
<dbReference type="InterPro" id="IPR036873">
    <property type="entry name" value="Rhodanese-like_dom_sf"/>
</dbReference>
<dbReference type="InterPro" id="IPR000595">
    <property type="entry name" value="cNMP-bd_dom"/>
</dbReference>
<name>A0A831RJL5_9GAMM</name>
<dbReference type="Pfam" id="PF00027">
    <property type="entry name" value="cNMP_binding"/>
    <property type="match status" value="1"/>
</dbReference>
<evidence type="ECO:0000313" key="3">
    <source>
        <dbReference type="EMBL" id="HEB95828.1"/>
    </source>
</evidence>
<proteinExistence type="predicted"/>
<dbReference type="PROSITE" id="PS00888">
    <property type="entry name" value="CNMP_BINDING_1"/>
    <property type="match status" value="1"/>
</dbReference>
<dbReference type="PRINTS" id="PR00103">
    <property type="entry name" value="CAMPKINASE"/>
</dbReference>
<organism evidence="3">
    <name type="scientific">Sedimenticola thiotaurini</name>
    <dbReference type="NCBI Taxonomy" id="1543721"/>
    <lineage>
        <taxon>Bacteria</taxon>
        <taxon>Pseudomonadati</taxon>
        <taxon>Pseudomonadota</taxon>
        <taxon>Gammaproteobacteria</taxon>
        <taxon>Chromatiales</taxon>
        <taxon>Sedimenticolaceae</taxon>
        <taxon>Sedimenticola</taxon>
    </lineage>
</organism>
<protein>
    <submittedName>
        <fullName evidence="3">Cyclic nucleotide-binding domain-containing protein</fullName>
    </submittedName>
</protein>
<feature type="domain" description="Rhodanese" evidence="2">
    <location>
        <begin position="271"/>
        <end position="353"/>
    </location>
</feature>
<dbReference type="PANTHER" id="PTHR43031">
    <property type="entry name" value="FAD-DEPENDENT OXIDOREDUCTASE"/>
    <property type="match status" value="1"/>
</dbReference>
<dbReference type="PANTHER" id="PTHR43031:SF1">
    <property type="entry name" value="PYRIDINE NUCLEOTIDE-DISULPHIDE OXIDOREDUCTASE"/>
    <property type="match status" value="1"/>
</dbReference>
<dbReference type="SUPFAM" id="SSF51206">
    <property type="entry name" value="cAMP-binding domain-like"/>
    <property type="match status" value="2"/>
</dbReference>
<dbReference type="InterPro" id="IPR018488">
    <property type="entry name" value="cNMP-bd_CS"/>
</dbReference>
<dbReference type="InterPro" id="IPR014710">
    <property type="entry name" value="RmlC-like_jellyroll"/>
</dbReference>
<dbReference type="Proteomes" id="UP000886251">
    <property type="component" value="Unassembled WGS sequence"/>
</dbReference>
<evidence type="ECO:0000259" key="1">
    <source>
        <dbReference type="PROSITE" id="PS50042"/>
    </source>
</evidence>
<evidence type="ECO:0000259" key="2">
    <source>
        <dbReference type="PROSITE" id="PS50206"/>
    </source>
</evidence>
<dbReference type="AlphaFoldDB" id="A0A831RJL5"/>
<dbReference type="SMART" id="SM00450">
    <property type="entry name" value="RHOD"/>
    <property type="match status" value="1"/>
</dbReference>
<reference evidence="3" key="1">
    <citation type="journal article" date="2020" name="mSystems">
        <title>Genome- and Community-Level Interaction Insights into Carbon Utilization and Element Cycling Functions of Hydrothermarchaeota in Hydrothermal Sediment.</title>
        <authorList>
            <person name="Zhou Z."/>
            <person name="Liu Y."/>
            <person name="Xu W."/>
            <person name="Pan J."/>
            <person name="Luo Z.H."/>
            <person name="Li M."/>
        </authorList>
    </citation>
    <scope>NUCLEOTIDE SEQUENCE [LARGE SCALE GENOMIC DNA]</scope>
    <source>
        <strain evidence="3">HyVt-443</strain>
    </source>
</reference>
<sequence length="353" mass="39219">MDIELDLNKFRTLIPISSLYEDSLLYLARNTRVEQLQRGDRLFEIGDEDPYSIFLLAGGVRETSSRMHDAEIFAGSEEALYALANFKPRQFQAEVITPTATIARVDSNLLEKLLAWGQFAPDLPPTLGERPTVGPNAEDSEWMMSMLQTTAFLRLPSGNIHALFSRLQEVPVKAGDLIVEMGAPGDYYYMIKKGRCKVFRPVGSHGENLLAELGPCASFGEEALVSDAPRNASVKMLTDGILMRLSKKDFTELLEEPLLNWVEGQEAADLLADGAVRVDVRLESEFRKSALPGAINIPLHRFRSRAPSLDRTKKYILYCDTGQRSSAAAFLLGQLGFDVYVLKGGYSHSHDEA</sequence>
<dbReference type="InterPro" id="IPR050229">
    <property type="entry name" value="GlpE_sulfurtransferase"/>
</dbReference>
<dbReference type="Gene3D" id="3.40.250.10">
    <property type="entry name" value="Rhodanese-like domain"/>
    <property type="match status" value="1"/>
</dbReference>
<accession>A0A831RJL5</accession>
<feature type="domain" description="Cyclic nucleotide-binding" evidence="1">
    <location>
        <begin position="151"/>
        <end position="254"/>
    </location>
</feature>
<dbReference type="PROSITE" id="PS50206">
    <property type="entry name" value="RHODANESE_3"/>
    <property type="match status" value="1"/>
</dbReference>
<dbReference type="SMART" id="SM00100">
    <property type="entry name" value="cNMP"/>
    <property type="match status" value="1"/>
</dbReference>
<dbReference type="InterPro" id="IPR001763">
    <property type="entry name" value="Rhodanese-like_dom"/>
</dbReference>
<dbReference type="PROSITE" id="PS50042">
    <property type="entry name" value="CNMP_BINDING_3"/>
    <property type="match status" value="1"/>
</dbReference>
<dbReference type="EMBL" id="DRKP01000060">
    <property type="protein sequence ID" value="HEB95828.1"/>
    <property type="molecule type" value="Genomic_DNA"/>
</dbReference>
<gene>
    <name evidence="3" type="ORF">ENI96_05295</name>
</gene>